<dbReference type="Proteomes" id="UP000092555">
    <property type="component" value="Unassembled WGS sequence"/>
</dbReference>
<comment type="caution">
    <text evidence="7">The sequence shown here is derived from an EMBL/GenBank/DDBJ whole genome shotgun (WGS) entry which is preliminary data.</text>
</comment>
<dbReference type="Pfam" id="PF17053">
    <property type="entry name" value="GEP5"/>
    <property type="match status" value="1"/>
</dbReference>
<dbReference type="EMBL" id="LXTC01000004">
    <property type="protein sequence ID" value="OBA20192.1"/>
    <property type="molecule type" value="Genomic_DNA"/>
</dbReference>
<dbReference type="GeneID" id="30030622"/>
<sequence>MYLSYYKGLCRRVARLPLDHHSLEVARRTLKAQFTQSKSVPTYSVVDRKLYDRVISVLDDILIYEKYKDFDKLLNLVYRDLKPRPLWVEKFHHTRYGAFKKVWPQVHLMDEFGDSNRCKEYHDALAKMQPATEFLFLEAMQIPVNADLGSLSLLGRATSTDKVPQESELLKKLIVFHQFLKTHANALLDTQIHMLDVCYKPNRYGLPPSVAAMEAELKKKVNYAKHLLDSFKPIEKEDLLYLIEFTTSKREPLPEFNPNFFRYMLRKRAKEKNELSPAIQKYVRHKQLIPNERNLLHNYRQYVVRQFYVDEKGEYTISPMTNIYD</sequence>
<evidence type="ECO:0000256" key="5">
    <source>
        <dbReference type="ARBA" id="ARBA00025061"/>
    </source>
</evidence>
<evidence type="ECO:0000256" key="6">
    <source>
        <dbReference type="RuleBase" id="RU363007"/>
    </source>
</evidence>
<dbReference type="GO" id="GO:0005739">
    <property type="term" value="C:mitochondrion"/>
    <property type="evidence" value="ECO:0007669"/>
    <property type="project" value="UniProtKB-SubCell"/>
</dbReference>
<organism evidence="7 8">
    <name type="scientific">Metschnikowia bicuspidata var. bicuspidata NRRL YB-4993</name>
    <dbReference type="NCBI Taxonomy" id="869754"/>
    <lineage>
        <taxon>Eukaryota</taxon>
        <taxon>Fungi</taxon>
        <taxon>Dikarya</taxon>
        <taxon>Ascomycota</taxon>
        <taxon>Saccharomycotina</taxon>
        <taxon>Pichiomycetes</taxon>
        <taxon>Metschnikowiaceae</taxon>
        <taxon>Metschnikowia</taxon>
    </lineage>
</organism>
<comment type="subcellular location">
    <subcellularLocation>
        <location evidence="1 6">Mitochondrion</location>
    </subcellularLocation>
</comment>
<gene>
    <name evidence="7" type="ORF">METBIDRAFT_43330</name>
</gene>
<keyword evidence="4 6" id="KW-0496">Mitochondrion</keyword>
<protein>
    <recommendedName>
        <fullName evidence="3 6">Genetic interactor of prohibitin 5, mitochondrial</fullName>
    </recommendedName>
</protein>
<evidence type="ECO:0000313" key="8">
    <source>
        <dbReference type="Proteomes" id="UP000092555"/>
    </source>
</evidence>
<keyword evidence="8" id="KW-1185">Reference proteome</keyword>
<comment type="similarity">
    <text evidence="2 6">Belongs to the GEP5 family.</text>
</comment>
<evidence type="ECO:0000256" key="3">
    <source>
        <dbReference type="ARBA" id="ARBA00018341"/>
    </source>
</evidence>
<reference evidence="7 8" key="1">
    <citation type="submission" date="2016-05" db="EMBL/GenBank/DDBJ databases">
        <title>Comparative genomics of biotechnologically important yeasts.</title>
        <authorList>
            <consortium name="DOE Joint Genome Institute"/>
            <person name="Riley R."/>
            <person name="Haridas S."/>
            <person name="Wolfe K.H."/>
            <person name="Lopes M.R."/>
            <person name="Hittinger C.T."/>
            <person name="Goker M."/>
            <person name="Salamov A."/>
            <person name="Wisecaver J."/>
            <person name="Long T.M."/>
            <person name="Aerts A.L."/>
            <person name="Barry K."/>
            <person name="Choi C."/>
            <person name="Clum A."/>
            <person name="Coughlan A.Y."/>
            <person name="Deshpande S."/>
            <person name="Douglass A.P."/>
            <person name="Hanson S.J."/>
            <person name="Klenk H.-P."/>
            <person name="LaButti K."/>
            <person name="Lapidus A."/>
            <person name="Lindquist E."/>
            <person name="Lipzen A."/>
            <person name="Meier-kolthoff J.P."/>
            <person name="Ohm R.A."/>
            <person name="Otillar R.P."/>
            <person name="Pangilinan J."/>
            <person name="Peng Y."/>
            <person name="Rokas A."/>
            <person name="Rosa C.A."/>
            <person name="Scheuner C."/>
            <person name="Sibirny A.A."/>
            <person name="Slot J.C."/>
            <person name="Stielow J.B."/>
            <person name="Sun H."/>
            <person name="Kurtzman C.P."/>
            <person name="Blackwell M."/>
            <person name="Grigoriev I.V."/>
            <person name="Jeffries T.W."/>
        </authorList>
    </citation>
    <scope>NUCLEOTIDE SEQUENCE [LARGE SCALE GENOMIC DNA]</scope>
    <source>
        <strain evidence="7 8">NRRL YB-4993</strain>
    </source>
</reference>
<comment type="function">
    <text evidence="5 6">Essential for respiratory growth and required for maintenance of mtDNA. Required for cell survival in the absence of prohibitins.</text>
</comment>
<dbReference type="AlphaFoldDB" id="A0A1A0H8I0"/>
<dbReference type="InterPro" id="IPR031455">
    <property type="entry name" value="Gep5"/>
</dbReference>
<name>A0A1A0H8I0_9ASCO</name>
<evidence type="ECO:0000256" key="2">
    <source>
        <dbReference type="ARBA" id="ARBA00008036"/>
    </source>
</evidence>
<evidence type="ECO:0000256" key="1">
    <source>
        <dbReference type="ARBA" id="ARBA00004173"/>
    </source>
</evidence>
<evidence type="ECO:0000313" key="7">
    <source>
        <dbReference type="EMBL" id="OBA20192.1"/>
    </source>
</evidence>
<dbReference type="RefSeq" id="XP_018710714.1">
    <property type="nucleotide sequence ID" value="XM_018857646.1"/>
</dbReference>
<evidence type="ECO:0000256" key="4">
    <source>
        <dbReference type="ARBA" id="ARBA00023128"/>
    </source>
</evidence>
<proteinExistence type="inferred from homology"/>
<dbReference type="OrthoDB" id="4089888at2759"/>
<accession>A0A1A0H8I0</accession>